<evidence type="ECO:0000256" key="8">
    <source>
        <dbReference type="SAM" id="MobiDB-lite"/>
    </source>
</evidence>
<evidence type="ECO:0000256" key="5">
    <source>
        <dbReference type="ARBA" id="ARBA00022723"/>
    </source>
</evidence>
<dbReference type="AlphaFoldDB" id="A0AAV2QSC4"/>
<evidence type="ECO:0000256" key="4">
    <source>
        <dbReference type="ARBA" id="ARBA00005975"/>
    </source>
</evidence>
<sequence length="176" mass="18610">MSAPPGQPPPAGWNAPPATSTGQPSEPPPPYSSPPPPYTPGPQGAAYMAASGPMPYGTKPGHPQMMQQPPPGMQYAYVQPMPPGTQQPVTTQPVMMAVLVPEQPADPRAKAFNCKRCRETVTSKVSSRPTLLAWASGIFLCLIGCDLGCCLIPCCIDDCMDTKHLCPQCGHDLNNN</sequence>
<dbReference type="GO" id="GO:0008270">
    <property type="term" value="F:zinc ion binding"/>
    <property type="evidence" value="ECO:0007669"/>
    <property type="project" value="TreeGrafter"/>
</dbReference>
<comment type="caution">
    <text evidence="10">The sequence shown here is derived from an EMBL/GenBank/DDBJ whole genome shotgun (WGS) entry which is preliminary data.</text>
</comment>
<dbReference type="PROSITE" id="PS51837">
    <property type="entry name" value="LITAF"/>
    <property type="match status" value="1"/>
</dbReference>
<keyword evidence="7" id="KW-0472">Membrane</keyword>
<dbReference type="EMBL" id="CAXKWB010009092">
    <property type="protein sequence ID" value="CAL4093435.1"/>
    <property type="molecule type" value="Genomic_DNA"/>
</dbReference>
<feature type="region of interest" description="Disordered" evidence="8">
    <location>
        <begin position="1"/>
        <end position="66"/>
    </location>
</feature>
<accession>A0AAV2QSC4</accession>
<protein>
    <recommendedName>
        <fullName evidence="9">LITAF domain-containing protein</fullName>
    </recommendedName>
</protein>
<dbReference type="PANTHER" id="PTHR23292:SF6">
    <property type="entry name" value="FI16602P1-RELATED"/>
    <property type="match status" value="1"/>
</dbReference>
<gene>
    <name evidence="10" type="ORF">MNOR_LOCUS14863</name>
</gene>
<evidence type="ECO:0000256" key="6">
    <source>
        <dbReference type="ARBA" id="ARBA00022833"/>
    </source>
</evidence>
<feature type="domain" description="LITAF" evidence="9">
    <location>
        <begin position="94"/>
        <end position="176"/>
    </location>
</feature>
<keyword evidence="6" id="KW-0862">Zinc</keyword>
<dbReference type="InterPro" id="IPR006629">
    <property type="entry name" value="LITAF"/>
</dbReference>
<feature type="compositionally biased region" description="Pro residues" evidence="8">
    <location>
        <begin position="25"/>
        <end position="40"/>
    </location>
</feature>
<comment type="subcellular location">
    <subcellularLocation>
        <location evidence="2">Endosome membrane</location>
        <topology evidence="2">Peripheral membrane protein</topology>
    </subcellularLocation>
    <subcellularLocation>
        <location evidence="1">Late endosome membrane</location>
    </subcellularLocation>
    <subcellularLocation>
        <location evidence="3">Lysosome membrane</location>
        <topology evidence="3">Peripheral membrane protein</topology>
        <orientation evidence="3">Cytoplasmic side</orientation>
    </subcellularLocation>
</comment>
<name>A0AAV2QSC4_MEGNR</name>
<evidence type="ECO:0000256" key="3">
    <source>
        <dbReference type="ARBA" id="ARBA00004630"/>
    </source>
</evidence>
<evidence type="ECO:0000313" key="10">
    <source>
        <dbReference type="EMBL" id="CAL4093435.1"/>
    </source>
</evidence>
<dbReference type="SMART" id="SM00714">
    <property type="entry name" value="LITAF"/>
    <property type="match status" value="1"/>
</dbReference>
<feature type="compositionally biased region" description="Pro residues" evidence="8">
    <location>
        <begin position="1"/>
        <end position="11"/>
    </location>
</feature>
<reference evidence="10 11" key="1">
    <citation type="submission" date="2024-05" db="EMBL/GenBank/DDBJ databases">
        <authorList>
            <person name="Wallberg A."/>
        </authorList>
    </citation>
    <scope>NUCLEOTIDE SEQUENCE [LARGE SCALE GENOMIC DNA]</scope>
</reference>
<proteinExistence type="inferred from homology"/>
<dbReference type="GO" id="GO:0005765">
    <property type="term" value="C:lysosomal membrane"/>
    <property type="evidence" value="ECO:0007669"/>
    <property type="project" value="UniProtKB-SubCell"/>
</dbReference>
<keyword evidence="11" id="KW-1185">Reference proteome</keyword>
<evidence type="ECO:0000259" key="9">
    <source>
        <dbReference type="PROSITE" id="PS51837"/>
    </source>
</evidence>
<dbReference type="Pfam" id="PF10601">
    <property type="entry name" value="zf-LITAF-like"/>
    <property type="match status" value="1"/>
</dbReference>
<evidence type="ECO:0000256" key="1">
    <source>
        <dbReference type="ARBA" id="ARBA00004414"/>
    </source>
</evidence>
<keyword evidence="5" id="KW-0479">Metal-binding</keyword>
<evidence type="ECO:0000313" key="11">
    <source>
        <dbReference type="Proteomes" id="UP001497623"/>
    </source>
</evidence>
<dbReference type="GO" id="GO:0031902">
    <property type="term" value="C:late endosome membrane"/>
    <property type="evidence" value="ECO:0007669"/>
    <property type="project" value="UniProtKB-SubCell"/>
</dbReference>
<dbReference type="InterPro" id="IPR037519">
    <property type="entry name" value="LITAF_fam"/>
</dbReference>
<comment type="similarity">
    <text evidence="4">Belongs to the CDIP1/LITAF family.</text>
</comment>
<organism evidence="10 11">
    <name type="scientific">Meganyctiphanes norvegica</name>
    <name type="common">Northern krill</name>
    <name type="synonym">Thysanopoda norvegica</name>
    <dbReference type="NCBI Taxonomy" id="48144"/>
    <lineage>
        <taxon>Eukaryota</taxon>
        <taxon>Metazoa</taxon>
        <taxon>Ecdysozoa</taxon>
        <taxon>Arthropoda</taxon>
        <taxon>Crustacea</taxon>
        <taxon>Multicrustacea</taxon>
        <taxon>Malacostraca</taxon>
        <taxon>Eumalacostraca</taxon>
        <taxon>Eucarida</taxon>
        <taxon>Euphausiacea</taxon>
        <taxon>Euphausiidae</taxon>
        <taxon>Meganyctiphanes</taxon>
    </lineage>
</organism>
<dbReference type="Proteomes" id="UP001497623">
    <property type="component" value="Unassembled WGS sequence"/>
</dbReference>
<evidence type="ECO:0000256" key="7">
    <source>
        <dbReference type="ARBA" id="ARBA00023136"/>
    </source>
</evidence>
<dbReference type="PANTHER" id="PTHR23292">
    <property type="entry name" value="LIPOPOLYSACCHARIDE-INDUCED TUMOR NECROSIS FACTOR-ALPHA FACTOR"/>
    <property type="match status" value="1"/>
</dbReference>
<evidence type="ECO:0000256" key="2">
    <source>
        <dbReference type="ARBA" id="ARBA00004481"/>
    </source>
</evidence>